<protein>
    <recommendedName>
        <fullName evidence="5">Secreted protein</fullName>
    </recommendedName>
</protein>
<dbReference type="RefSeq" id="WP_306748983.1">
    <property type="nucleotide sequence ID" value="NZ_NSDM01000012.1"/>
</dbReference>
<evidence type="ECO:0000256" key="2">
    <source>
        <dbReference type="SAM" id="SignalP"/>
    </source>
</evidence>
<feature type="chain" id="PRO_5045134640" description="Secreted protein" evidence="2">
    <location>
        <begin position="20"/>
        <end position="111"/>
    </location>
</feature>
<gene>
    <name evidence="3" type="ORF">CKY47_26355</name>
</gene>
<evidence type="ECO:0008006" key="5">
    <source>
        <dbReference type="Google" id="ProtNLM"/>
    </source>
</evidence>
<keyword evidence="2" id="KW-0732">Signal</keyword>
<evidence type="ECO:0000313" key="3">
    <source>
        <dbReference type="EMBL" id="MDQ2587444.1"/>
    </source>
</evidence>
<evidence type="ECO:0000313" key="4">
    <source>
        <dbReference type="Proteomes" id="UP001225605"/>
    </source>
</evidence>
<keyword evidence="4" id="KW-1185">Reference proteome</keyword>
<dbReference type="EMBL" id="NSDM01000012">
    <property type="protein sequence ID" value="MDQ2587444.1"/>
    <property type="molecule type" value="Genomic_DNA"/>
</dbReference>
<dbReference type="Proteomes" id="UP001225605">
    <property type="component" value="Unassembled WGS sequence"/>
</dbReference>
<proteinExistence type="predicted"/>
<evidence type="ECO:0000256" key="1">
    <source>
        <dbReference type="SAM" id="MobiDB-lite"/>
    </source>
</evidence>
<comment type="caution">
    <text evidence="3">The sequence shown here is derived from an EMBL/GenBank/DDBJ whole genome shotgun (WGS) entry which is preliminary data.</text>
</comment>
<feature type="compositionally biased region" description="Basic and acidic residues" evidence="1">
    <location>
        <begin position="80"/>
        <end position="96"/>
    </location>
</feature>
<name>A0ABU0X884_9PSEU</name>
<accession>A0ABU0X884</accession>
<reference evidence="3 4" key="1">
    <citation type="submission" date="2017-06" db="EMBL/GenBank/DDBJ databases">
        <title>Cultured bacterium strain Saccharothrix yanglingensis Hhs.015.</title>
        <authorList>
            <person name="Xia Y."/>
        </authorList>
    </citation>
    <scope>NUCLEOTIDE SEQUENCE [LARGE SCALE GENOMIC DNA]</scope>
    <source>
        <strain evidence="3 4">Hhs.015</strain>
    </source>
</reference>
<feature type="region of interest" description="Disordered" evidence="1">
    <location>
        <begin position="61"/>
        <end position="111"/>
    </location>
</feature>
<sequence length="111" mass="11338">MTRRALLAILAMIAGFVVAGPVPTTPVEPVAASATADAAHLPGTTTRSTTAHPVQQVAGHLGQPLDGVQPPVHVTPARPVRADVVDPTHRTPERDGLTPLGERAPPPTSGT</sequence>
<feature type="signal peptide" evidence="2">
    <location>
        <begin position="1"/>
        <end position="19"/>
    </location>
</feature>
<organism evidence="3 4">
    <name type="scientific">Saccharothrix yanglingensis</name>
    <dbReference type="NCBI Taxonomy" id="659496"/>
    <lineage>
        <taxon>Bacteria</taxon>
        <taxon>Bacillati</taxon>
        <taxon>Actinomycetota</taxon>
        <taxon>Actinomycetes</taxon>
        <taxon>Pseudonocardiales</taxon>
        <taxon>Pseudonocardiaceae</taxon>
        <taxon>Saccharothrix</taxon>
    </lineage>
</organism>